<reference evidence="1 2" key="1">
    <citation type="journal article" date="2019" name="Int. J. Syst. Evol. Microbiol.">
        <title>The Global Catalogue of Microorganisms (GCM) 10K type strain sequencing project: providing services to taxonomists for standard genome sequencing and annotation.</title>
        <authorList>
            <consortium name="The Broad Institute Genomics Platform"/>
            <consortium name="The Broad Institute Genome Sequencing Center for Infectious Disease"/>
            <person name="Wu L."/>
            <person name="Ma J."/>
        </authorList>
    </citation>
    <scope>NUCLEOTIDE SEQUENCE [LARGE SCALE GENOMIC DNA]</scope>
    <source>
        <strain evidence="1 2">JCM 15974</strain>
    </source>
</reference>
<sequence length="146" mass="16866">MNTIKILSVLFCLCFIGCNNNSKPAYEISGKNSKTIVSIIDAVNEKNAEKYVLGFDQNVKIFVESDIRIHGRENLKTNRENHFKNHPNVISEIQHLVEIDDKVILHDKVWLDESDKVGQNIVEIFTFENDKIVRVDVIQPKNLFNR</sequence>
<dbReference type="InterPro" id="IPR032710">
    <property type="entry name" value="NTF2-like_dom_sf"/>
</dbReference>
<gene>
    <name evidence="1" type="ORF">GCM10009430_29530</name>
</gene>
<comment type="caution">
    <text evidence="1">The sequence shown here is derived from an EMBL/GenBank/DDBJ whole genome shotgun (WGS) entry which is preliminary data.</text>
</comment>
<dbReference type="EMBL" id="BAAAGE010000003">
    <property type="protein sequence ID" value="GAA0724770.1"/>
    <property type="molecule type" value="Genomic_DNA"/>
</dbReference>
<protein>
    <recommendedName>
        <fullName evidence="3">SnoaL-like domain-containing protein</fullName>
    </recommendedName>
</protein>
<evidence type="ECO:0008006" key="3">
    <source>
        <dbReference type="Google" id="ProtNLM"/>
    </source>
</evidence>
<organism evidence="1 2">
    <name type="scientific">Aquimarina litoralis</name>
    <dbReference type="NCBI Taxonomy" id="584605"/>
    <lineage>
        <taxon>Bacteria</taxon>
        <taxon>Pseudomonadati</taxon>
        <taxon>Bacteroidota</taxon>
        <taxon>Flavobacteriia</taxon>
        <taxon>Flavobacteriales</taxon>
        <taxon>Flavobacteriaceae</taxon>
        <taxon>Aquimarina</taxon>
    </lineage>
</organism>
<evidence type="ECO:0000313" key="1">
    <source>
        <dbReference type="EMBL" id="GAA0724770.1"/>
    </source>
</evidence>
<dbReference type="Gene3D" id="3.10.450.50">
    <property type="match status" value="1"/>
</dbReference>
<keyword evidence="2" id="KW-1185">Reference proteome</keyword>
<proteinExistence type="predicted"/>
<dbReference type="Proteomes" id="UP001501758">
    <property type="component" value="Unassembled WGS sequence"/>
</dbReference>
<dbReference type="RefSeq" id="WP_343913073.1">
    <property type="nucleotide sequence ID" value="NZ_BAAAGE010000003.1"/>
</dbReference>
<evidence type="ECO:0000313" key="2">
    <source>
        <dbReference type="Proteomes" id="UP001501758"/>
    </source>
</evidence>
<accession>A0ABN1J046</accession>
<dbReference type="SUPFAM" id="SSF54427">
    <property type="entry name" value="NTF2-like"/>
    <property type="match status" value="1"/>
</dbReference>
<name>A0ABN1J046_9FLAO</name>